<dbReference type="SUPFAM" id="SSF55781">
    <property type="entry name" value="GAF domain-like"/>
    <property type="match status" value="1"/>
</dbReference>
<dbReference type="EMBL" id="CP115396">
    <property type="protein sequence ID" value="WBO85772.1"/>
    <property type="molecule type" value="Genomic_DNA"/>
</dbReference>
<protein>
    <submittedName>
        <fullName evidence="2">GAF domain-containing protein</fullName>
    </submittedName>
</protein>
<dbReference type="InterPro" id="IPR029016">
    <property type="entry name" value="GAF-like_dom_sf"/>
</dbReference>
<feature type="domain" description="GAF" evidence="1">
    <location>
        <begin position="29"/>
        <end position="172"/>
    </location>
</feature>
<gene>
    <name evidence="2" type="ORF">O9Z63_05880</name>
</gene>
<dbReference type="PANTHER" id="PTHR43102">
    <property type="entry name" value="SLR1143 PROTEIN"/>
    <property type="match status" value="1"/>
</dbReference>
<dbReference type="InterPro" id="IPR003018">
    <property type="entry name" value="GAF"/>
</dbReference>
<dbReference type="SMART" id="SM00065">
    <property type="entry name" value="GAF"/>
    <property type="match status" value="1"/>
</dbReference>
<evidence type="ECO:0000313" key="3">
    <source>
        <dbReference type="Proteomes" id="UP001211872"/>
    </source>
</evidence>
<dbReference type="Proteomes" id="UP001211872">
    <property type="component" value="Chromosome"/>
</dbReference>
<evidence type="ECO:0000259" key="1">
    <source>
        <dbReference type="SMART" id="SM00065"/>
    </source>
</evidence>
<keyword evidence="3" id="KW-1185">Reference proteome</keyword>
<name>A0ABY7PSB8_9BACT</name>
<accession>A0ABY7PSB8</accession>
<dbReference type="Gene3D" id="3.30.450.40">
    <property type="match status" value="1"/>
</dbReference>
<dbReference type="RefSeq" id="WP_270128385.1">
    <property type="nucleotide sequence ID" value="NZ_CP115396.1"/>
</dbReference>
<organism evidence="2 3">
    <name type="scientific">Hymenobacter yonginensis</name>
    <dbReference type="NCBI Taxonomy" id="748197"/>
    <lineage>
        <taxon>Bacteria</taxon>
        <taxon>Pseudomonadati</taxon>
        <taxon>Bacteroidota</taxon>
        <taxon>Cytophagia</taxon>
        <taxon>Cytophagales</taxon>
        <taxon>Hymenobacteraceae</taxon>
        <taxon>Hymenobacter</taxon>
    </lineage>
</organism>
<reference evidence="2 3" key="1">
    <citation type="journal article" date="2011" name="Int. J. Syst. Evol. Microbiol.">
        <title>Hymenobacter yonginensis sp. nov., isolated from a mesotrophic artificial lake.</title>
        <authorList>
            <person name="Joung Y."/>
            <person name="Cho S.H."/>
            <person name="Kim H."/>
            <person name="Kim S.B."/>
            <person name="Joh K."/>
        </authorList>
    </citation>
    <scope>NUCLEOTIDE SEQUENCE [LARGE SCALE GENOMIC DNA]</scope>
    <source>
        <strain evidence="2 3">KCTC 22745</strain>
    </source>
</reference>
<evidence type="ECO:0000313" key="2">
    <source>
        <dbReference type="EMBL" id="WBO85772.1"/>
    </source>
</evidence>
<dbReference type="Pfam" id="PF01590">
    <property type="entry name" value="GAF"/>
    <property type="match status" value="1"/>
</dbReference>
<sequence length="235" mass="25836">MDALPDQLIPANDAHRLRTLHQYRILNTTPEPVFDEYVALAAQLFNLPISLISLVDEEQVFFKANTGLPGLERVDRADSLCSAAVLQDKVLSFEDLSANSCRLINPYTAQSAGLRFYAGAALRMPNGDNIGSLCVIGREPRAITAGEEALLTTLADLVSRTIQLRRQLLDHGLPERWEAAQTELQEGLHDNSALARYLTSRTGTVSASEADRQAVGQRLQALHRLLDGYLTEMPA</sequence>
<proteinExistence type="predicted"/>
<dbReference type="PANTHER" id="PTHR43102:SF2">
    <property type="entry name" value="GAF DOMAIN-CONTAINING PROTEIN"/>
    <property type="match status" value="1"/>
</dbReference>